<feature type="region of interest" description="Disordered" evidence="1">
    <location>
        <begin position="159"/>
        <end position="202"/>
    </location>
</feature>
<organism evidence="2 3">
    <name type="scientific">Friedmanniomyces simplex</name>
    <dbReference type="NCBI Taxonomy" id="329884"/>
    <lineage>
        <taxon>Eukaryota</taxon>
        <taxon>Fungi</taxon>
        <taxon>Dikarya</taxon>
        <taxon>Ascomycota</taxon>
        <taxon>Pezizomycotina</taxon>
        <taxon>Dothideomycetes</taxon>
        <taxon>Dothideomycetidae</taxon>
        <taxon>Mycosphaerellales</taxon>
        <taxon>Teratosphaeriaceae</taxon>
        <taxon>Friedmanniomyces</taxon>
    </lineage>
</organism>
<reference evidence="2 3" key="1">
    <citation type="submission" date="2017-03" db="EMBL/GenBank/DDBJ databases">
        <title>Genomes of endolithic fungi from Antarctica.</title>
        <authorList>
            <person name="Coleine C."/>
            <person name="Masonjones S."/>
            <person name="Stajich J.E."/>
        </authorList>
    </citation>
    <scope>NUCLEOTIDE SEQUENCE [LARGE SCALE GENOMIC DNA]</scope>
    <source>
        <strain evidence="2 3">CCFEE 5184</strain>
    </source>
</reference>
<comment type="caution">
    <text evidence="2">The sequence shown here is derived from an EMBL/GenBank/DDBJ whole genome shotgun (WGS) entry which is preliminary data.</text>
</comment>
<proteinExistence type="predicted"/>
<dbReference type="Proteomes" id="UP000309340">
    <property type="component" value="Unassembled WGS sequence"/>
</dbReference>
<evidence type="ECO:0000256" key="1">
    <source>
        <dbReference type="SAM" id="MobiDB-lite"/>
    </source>
</evidence>
<accession>A0A4U0WY49</accession>
<dbReference type="OrthoDB" id="3944957at2759"/>
<sequence>MSRRVPNGTSDDGNGAGSGSPGLGWRGDPVRTTTQFDPSVPAAEATNYASPEIPDSASSREPSSSVEFQASNDDPSDNTAADLVEGISTEFQASALVASSDVSLTSWGAVGIQKRNELLDEVNEELRAIRLPDVSQRLPDVSQAILHWRTSRIDFKRIRERESGPPFAGQHTTPEQLDESEDACSEPTREAENVSSDLLQLK</sequence>
<gene>
    <name evidence="2" type="ORF">B0A55_11272</name>
</gene>
<feature type="compositionally biased region" description="Polar residues" evidence="1">
    <location>
        <begin position="66"/>
        <end position="79"/>
    </location>
</feature>
<evidence type="ECO:0000313" key="2">
    <source>
        <dbReference type="EMBL" id="TKA68730.1"/>
    </source>
</evidence>
<feature type="compositionally biased region" description="Low complexity" evidence="1">
    <location>
        <begin position="56"/>
        <end position="65"/>
    </location>
</feature>
<feature type="compositionally biased region" description="Gly residues" evidence="1">
    <location>
        <begin position="14"/>
        <end position="25"/>
    </location>
</feature>
<evidence type="ECO:0000313" key="3">
    <source>
        <dbReference type="Proteomes" id="UP000309340"/>
    </source>
</evidence>
<keyword evidence="3" id="KW-1185">Reference proteome</keyword>
<dbReference type="EMBL" id="NAJQ01000488">
    <property type="protein sequence ID" value="TKA68730.1"/>
    <property type="molecule type" value="Genomic_DNA"/>
</dbReference>
<protein>
    <submittedName>
        <fullName evidence="2">Uncharacterized protein</fullName>
    </submittedName>
</protein>
<dbReference type="AlphaFoldDB" id="A0A4U0WY49"/>
<name>A0A4U0WY49_9PEZI</name>
<feature type="region of interest" description="Disordered" evidence="1">
    <location>
        <begin position="1"/>
        <end position="80"/>
    </location>
</feature>
<feature type="compositionally biased region" description="Polar residues" evidence="1">
    <location>
        <begin position="193"/>
        <end position="202"/>
    </location>
</feature>